<evidence type="ECO:0000259" key="1">
    <source>
        <dbReference type="Pfam" id="PF07883"/>
    </source>
</evidence>
<dbReference type="Pfam" id="PF07883">
    <property type="entry name" value="Cupin_2"/>
    <property type="match status" value="1"/>
</dbReference>
<sequence length="115" mass="13509">MNRVKIVNVYEVPKQRVENGVNTWIKVLFSVDEMPTFSMRIFEMDEGGYIEAHSHPWEHEILVLEGELKVSVEDEEHYLKPFTAIYIPPNKVHSYRNIYKGRTVFLCTIPIKPTT</sequence>
<dbReference type="SUPFAM" id="SSF51182">
    <property type="entry name" value="RmlC-like cupins"/>
    <property type="match status" value="1"/>
</dbReference>
<dbReference type="InterPro" id="IPR014710">
    <property type="entry name" value="RmlC-like_jellyroll"/>
</dbReference>
<dbReference type="InterPro" id="IPR011051">
    <property type="entry name" value="RmlC_Cupin_sf"/>
</dbReference>
<dbReference type="CDD" id="cd02222">
    <property type="entry name" value="cupin_TM1459-like"/>
    <property type="match status" value="1"/>
</dbReference>
<dbReference type="InterPro" id="IPR013096">
    <property type="entry name" value="Cupin_2"/>
</dbReference>
<evidence type="ECO:0000313" key="2">
    <source>
        <dbReference type="EMBL" id="HFQ79730.1"/>
    </source>
</evidence>
<comment type="caution">
    <text evidence="2">The sequence shown here is derived from an EMBL/GenBank/DDBJ whole genome shotgun (WGS) entry which is preliminary data.</text>
</comment>
<protein>
    <submittedName>
        <fullName evidence="2">Cupin domain-containing protein</fullName>
    </submittedName>
</protein>
<organism evidence="2">
    <name type="scientific">Ignisphaera aggregans</name>
    <dbReference type="NCBI Taxonomy" id="334771"/>
    <lineage>
        <taxon>Archaea</taxon>
        <taxon>Thermoproteota</taxon>
        <taxon>Thermoprotei</taxon>
        <taxon>Desulfurococcales</taxon>
        <taxon>Desulfurococcaceae</taxon>
        <taxon>Ignisphaera</taxon>
    </lineage>
</organism>
<dbReference type="Gene3D" id="2.60.120.10">
    <property type="entry name" value="Jelly Rolls"/>
    <property type="match status" value="1"/>
</dbReference>
<dbReference type="PANTHER" id="PTHR37694:SF1">
    <property type="entry name" value="SLR8022 PROTEIN"/>
    <property type="match status" value="1"/>
</dbReference>
<dbReference type="EMBL" id="DTAU01000155">
    <property type="protein sequence ID" value="HFQ79730.1"/>
    <property type="molecule type" value="Genomic_DNA"/>
</dbReference>
<dbReference type="PANTHER" id="PTHR37694">
    <property type="entry name" value="SLR8022 PROTEIN"/>
    <property type="match status" value="1"/>
</dbReference>
<gene>
    <name evidence="2" type="ORF">ENT99_08575</name>
</gene>
<name>A0A832AMV5_9CREN</name>
<proteinExistence type="predicted"/>
<dbReference type="AlphaFoldDB" id="A0A832AMV5"/>
<reference evidence="2" key="1">
    <citation type="journal article" date="2020" name="mSystems">
        <title>Genome- and Community-Level Interaction Insights into Carbon Utilization and Element Cycling Functions of Hydrothermarchaeota in Hydrothermal Sediment.</title>
        <authorList>
            <person name="Zhou Z."/>
            <person name="Liu Y."/>
            <person name="Xu W."/>
            <person name="Pan J."/>
            <person name="Luo Z.H."/>
            <person name="Li M."/>
        </authorList>
    </citation>
    <scope>NUCLEOTIDE SEQUENCE</scope>
    <source>
        <strain evidence="2">SpSt-629</strain>
    </source>
</reference>
<accession>A0A832AMV5</accession>
<feature type="domain" description="Cupin type-2" evidence="1">
    <location>
        <begin position="41"/>
        <end position="108"/>
    </location>
</feature>